<protein>
    <submittedName>
        <fullName evidence="2">Uncharacterized protein</fullName>
    </submittedName>
</protein>
<dbReference type="AlphaFoldDB" id="A0A450ZA59"/>
<name>A0A450ZA59_9GAMM</name>
<sequence length="43" mass="4855">MLKLPTLHITGSKKQSEERAALFGVRIYGLVGQHCFAYIRHSP</sequence>
<proteinExistence type="predicted"/>
<organism evidence="2">
    <name type="scientific">Candidatus Kentrum sp. TC</name>
    <dbReference type="NCBI Taxonomy" id="2126339"/>
    <lineage>
        <taxon>Bacteria</taxon>
        <taxon>Pseudomonadati</taxon>
        <taxon>Pseudomonadota</taxon>
        <taxon>Gammaproteobacteria</taxon>
        <taxon>Candidatus Kentrum</taxon>
    </lineage>
</organism>
<dbReference type="EMBL" id="CAADFS010000117">
    <property type="protein sequence ID" value="VFK50681.1"/>
    <property type="molecule type" value="Genomic_DNA"/>
</dbReference>
<reference evidence="2" key="1">
    <citation type="submission" date="2019-02" db="EMBL/GenBank/DDBJ databases">
        <authorList>
            <person name="Gruber-Vodicka R. H."/>
            <person name="Seah K. B. B."/>
        </authorList>
    </citation>
    <scope>NUCLEOTIDE SEQUENCE</scope>
    <source>
        <strain evidence="2">BECK_BZ123</strain>
        <strain evidence="1">BECK_BZ125</strain>
        <strain evidence="3">BECK_BZ126</strain>
    </source>
</reference>
<evidence type="ECO:0000313" key="2">
    <source>
        <dbReference type="EMBL" id="VFK50681.1"/>
    </source>
</evidence>
<gene>
    <name evidence="2" type="ORF">BECKTC1821D_GA0114238_11175</name>
    <name evidence="1" type="ORF">BECKTC1821E_GA0114239_110515</name>
    <name evidence="3" type="ORF">BECKTC1821F_GA0114240_103815</name>
</gene>
<accession>A0A450ZA59</accession>
<dbReference type="EMBL" id="CAADFW010000038">
    <property type="protein sequence ID" value="VFK59872.1"/>
    <property type="molecule type" value="Genomic_DNA"/>
</dbReference>
<evidence type="ECO:0000313" key="3">
    <source>
        <dbReference type="EMBL" id="VFK59872.1"/>
    </source>
</evidence>
<evidence type="ECO:0000313" key="1">
    <source>
        <dbReference type="EMBL" id="VFK48203.1"/>
    </source>
</evidence>
<dbReference type="EMBL" id="CAADFT010000105">
    <property type="protein sequence ID" value="VFK48203.1"/>
    <property type="molecule type" value="Genomic_DNA"/>
</dbReference>